<gene>
    <name evidence="1" type="ORF">HMPREF3192_01267</name>
</gene>
<protein>
    <submittedName>
        <fullName evidence="1">Uncharacterized protein</fullName>
    </submittedName>
</protein>
<dbReference type="EMBL" id="LSCR01000041">
    <property type="protein sequence ID" value="KXB33161.1"/>
    <property type="molecule type" value="Genomic_DNA"/>
</dbReference>
<dbReference type="STRING" id="1393034.HMPREF3192_01267"/>
<keyword evidence="2" id="KW-1185">Reference proteome</keyword>
<proteinExistence type="predicted"/>
<reference evidence="2" key="1">
    <citation type="submission" date="2016-01" db="EMBL/GenBank/DDBJ databases">
        <authorList>
            <person name="Mitreva M."/>
            <person name="Pepin K.H."/>
            <person name="Mihindukulasuriya K.A."/>
            <person name="Fulton R."/>
            <person name="Fronick C."/>
            <person name="O'Laughlin M."/>
            <person name="Miner T."/>
            <person name="Herter B."/>
            <person name="Rosa B.A."/>
            <person name="Cordes M."/>
            <person name="Tomlinson C."/>
            <person name="Wollam A."/>
            <person name="Palsikar V.B."/>
            <person name="Mardis E.R."/>
            <person name="Wilson R.K."/>
        </authorList>
    </citation>
    <scope>NUCLEOTIDE SEQUENCE [LARGE SCALE GENOMIC DNA]</scope>
    <source>
        <strain evidence="2">DNF00019</strain>
    </source>
</reference>
<dbReference type="PATRIC" id="fig|1393034.3.peg.1236"/>
<evidence type="ECO:0000313" key="2">
    <source>
        <dbReference type="Proteomes" id="UP000070675"/>
    </source>
</evidence>
<dbReference type="AlphaFoldDB" id="A0A133XQF4"/>
<organism evidence="1 2">
    <name type="scientific">Atopobium deltae</name>
    <dbReference type="NCBI Taxonomy" id="1393034"/>
    <lineage>
        <taxon>Bacteria</taxon>
        <taxon>Bacillati</taxon>
        <taxon>Actinomycetota</taxon>
        <taxon>Coriobacteriia</taxon>
        <taxon>Coriobacteriales</taxon>
        <taxon>Atopobiaceae</taxon>
        <taxon>Atopobium</taxon>
    </lineage>
</organism>
<comment type="caution">
    <text evidence="1">The sequence shown here is derived from an EMBL/GenBank/DDBJ whole genome shotgun (WGS) entry which is preliminary data.</text>
</comment>
<accession>A0A133XQF4</accession>
<evidence type="ECO:0000313" key="1">
    <source>
        <dbReference type="EMBL" id="KXB33161.1"/>
    </source>
</evidence>
<name>A0A133XQF4_9ACTN</name>
<dbReference type="Proteomes" id="UP000070675">
    <property type="component" value="Unassembled WGS sequence"/>
</dbReference>
<sequence length="62" mass="6758">MPGHFVSRALHGHSLARNHEELSRRPLAGFSCTASRPQVFSSLASEDLYILLGKEPQKGGVL</sequence>